<feature type="non-terminal residue" evidence="2">
    <location>
        <position position="230"/>
    </location>
</feature>
<keyword evidence="3" id="KW-1185">Reference proteome</keyword>
<sequence>VQEQNEKVKRVRGELQEADRVYKEAVQKLTADSKVVPNVETAKLKLEDLLSGSVDIGSIISCDIPEDFGDDDELELSAEDREEMQKHTALLSQGIADMAKTLFQQAVGVKMGFMKLVGESAVLRPLQQLLQAEKGILPRRLGAASRCQLMRRQQIFVRVLMLLFMPVSQLEIATGNGNSWGTFYKFLESTSAHVVIGQEHRLRASDIDQKSEICKKAGFKTVWAPGVLGE</sequence>
<evidence type="ECO:0000313" key="3">
    <source>
        <dbReference type="Proteomes" id="UP001189429"/>
    </source>
</evidence>
<dbReference type="Proteomes" id="UP001189429">
    <property type="component" value="Unassembled WGS sequence"/>
</dbReference>
<feature type="non-terminal residue" evidence="2">
    <location>
        <position position="1"/>
    </location>
</feature>
<dbReference type="EMBL" id="CAUYUJ010016445">
    <property type="protein sequence ID" value="CAK0865371.1"/>
    <property type="molecule type" value="Genomic_DNA"/>
</dbReference>
<feature type="coiled-coil region" evidence="1">
    <location>
        <begin position="1"/>
        <end position="28"/>
    </location>
</feature>
<gene>
    <name evidence="2" type="ORF">PCOR1329_LOCUS52917</name>
</gene>
<protein>
    <submittedName>
        <fullName evidence="2">Uncharacterized protein</fullName>
    </submittedName>
</protein>
<name>A0ABN9UYY1_9DINO</name>
<evidence type="ECO:0000256" key="1">
    <source>
        <dbReference type="SAM" id="Coils"/>
    </source>
</evidence>
<reference evidence="2" key="1">
    <citation type="submission" date="2023-10" db="EMBL/GenBank/DDBJ databases">
        <authorList>
            <person name="Chen Y."/>
            <person name="Shah S."/>
            <person name="Dougan E. K."/>
            <person name="Thang M."/>
            <person name="Chan C."/>
        </authorList>
    </citation>
    <scope>NUCLEOTIDE SEQUENCE [LARGE SCALE GENOMIC DNA]</scope>
</reference>
<comment type="caution">
    <text evidence="2">The sequence shown here is derived from an EMBL/GenBank/DDBJ whole genome shotgun (WGS) entry which is preliminary data.</text>
</comment>
<proteinExistence type="predicted"/>
<evidence type="ECO:0000313" key="2">
    <source>
        <dbReference type="EMBL" id="CAK0865371.1"/>
    </source>
</evidence>
<organism evidence="2 3">
    <name type="scientific">Prorocentrum cordatum</name>
    <dbReference type="NCBI Taxonomy" id="2364126"/>
    <lineage>
        <taxon>Eukaryota</taxon>
        <taxon>Sar</taxon>
        <taxon>Alveolata</taxon>
        <taxon>Dinophyceae</taxon>
        <taxon>Prorocentrales</taxon>
        <taxon>Prorocentraceae</taxon>
        <taxon>Prorocentrum</taxon>
    </lineage>
</organism>
<keyword evidence="1" id="KW-0175">Coiled coil</keyword>
<accession>A0ABN9UYY1</accession>